<evidence type="ECO:0000313" key="3">
    <source>
        <dbReference type="Proteomes" id="UP000541444"/>
    </source>
</evidence>
<gene>
    <name evidence="2" type="ORF">GIB67_004760</name>
</gene>
<sequence>MEEMMVLVTPADGTLLYSTHRTSDGVGLNKMFAALPKEEKGVLRTTYFVPLLLIDPLSMMSMLVMEIFDRHLGDMKRCSSIKFVKNYTIISHPEQGKKRWGERNHIEAPTIGDAPTIEPPAIDVPIVSMPVVGSSSSATEIRTIVVRQVAPEEGLDVVKDLMVDDDVEVGREVNLKAISSEYGGDLLEMEDSEQETVVVYYDGKKDVVEEANEANTYQTTAVSFEEQTMEVAKTEDEASQTKKGKDEVKQSKEEVAEGKDDDDGNSQKKPDPVQLVLMESEVNVTLKKSHTLSNKDNNEKAFKMACQMNLLYAHLDELLPGVLLESFIQRPISQDEKNQVIDVYIKALIQYFGTQHRVRSDKEKIVLTDVYSCQYIGRAFNVWTNIMSSLIGVELKKKLIWEQITSMKWDRSVFNYFHREDLKVVNSKLILISSNRNDNHWVLYSVSFKGRNICICDLLVDAKIIKTKKKKLYPGYQRIEDQLSKILPKILIWTDFADRSSPPTGSEVKTYGLNSK</sequence>
<protein>
    <recommendedName>
        <fullName evidence="4">Ubiquitin-like protease family profile domain-containing protein</fullName>
    </recommendedName>
</protein>
<feature type="compositionally biased region" description="Basic and acidic residues" evidence="1">
    <location>
        <begin position="232"/>
        <end position="258"/>
    </location>
</feature>
<proteinExistence type="predicted"/>
<comment type="caution">
    <text evidence="2">The sequence shown here is derived from an EMBL/GenBank/DDBJ whole genome shotgun (WGS) entry which is preliminary data.</text>
</comment>
<dbReference type="EMBL" id="JACGCM010000658">
    <property type="protein sequence ID" value="KAF6169479.1"/>
    <property type="molecule type" value="Genomic_DNA"/>
</dbReference>
<dbReference type="Proteomes" id="UP000541444">
    <property type="component" value="Unassembled WGS sequence"/>
</dbReference>
<evidence type="ECO:0000313" key="2">
    <source>
        <dbReference type="EMBL" id="KAF6169479.1"/>
    </source>
</evidence>
<feature type="region of interest" description="Disordered" evidence="1">
    <location>
        <begin position="229"/>
        <end position="273"/>
    </location>
</feature>
<evidence type="ECO:0008006" key="4">
    <source>
        <dbReference type="Google" id="ProtNLM"/>
    </source>
</evidence>
<organism evidence="2 3">
    <name type="scientific">Kingdonia uniflora</name>
    <dbReference type="NCBI Taxonomy" id="39325"/>
    <lineage>
        <taxon>Eukaryota</taxon>
        <taxon>Viridiplantae</taxon>
        <taxon>Streptophyta</taxon>
        <taxon>Embryophyta</taxon>
        <taxon>Tracheophyta</taxon>
        <taxon>Spermatophyta</taxon>
        <taxon>Magnoliopsida</taxon>
        <taxon>Ranunculales</taxon>
        <taxon>Circaeasteraceae</taxon>
        <taxon>Kingdonia</taxon>
    </lineage>
</organism>
<evidence type="ECO:0000256" key="1">
    <source>
        <dbReference type="SAM" id="MobiDB-lite"/>
    </source>
</evidence>
<keyword evidence="3" id="KW-1185">Reference proteome</keyword>
<name>A0A7J7NQN3_9MAGN</name>
<reference evidence="2 3" key="1">
    <citation type="journal article" date="2020" name="IScience">
        <title>Genome Sequencing of the Endangered Kingdonia uniflora (Circaeasteraceae, Ranunculales) Reveals Potential Mechanisms of Evolutionary Specialization.</title>
        <authorList>
            <person name="Sun Y."/>
            <person name="Deng T."/>
            <person name="Zhang A."/>
            <person name="Moore M.J."/>
            <person name="Landis J.B."/>
            <person name="Lin N."/>
            <person name="Zhang H."/>
            <person name="Zhang X."/>
            <person name="Huang J."/>
            <person name="Zhang X."/>
            <person name="Sun H."/>
            <person name="Wang H."/>
        </authorList>
    </citation>
    <scope>NUCLEOTIDE SEQUENCE [LARGE SCALE GENOMIC DNA]</scope>
    <source>
        <strain evidence="2">TB1705</strain>
        <tissue evidence="2">Leaf</tissue>
    </source>
</reference>
<accession>A0A7J7NQN3</accession>
<dbReference type="AlphaFoldDB" id="A0A7J7NQN3"/>